<dbReference type="PROSITE" id="PS50883">
    <property type="entry name" value="EAL"/>
    <property type="match status" value="1"/>
</dbReference>
<dbReference type="SMART" id="SM00448">
    <property type="entry name" value="REC"/>
    <property type="match status" value="1"/>
</dbReference>
<dbReference type="Proteomes" id="UP001295463">
    <property type="component" value="Chromosome"/>
</dbReference>
<evidence type="ECO:0000259" key="4">
    <source>
        <dbReference type="PROSITE" id="PS50113"/>
    </source>
</evidence>
<protein>
    <submittedName>
        <fullName evidence="7">Response regulator receiver modulated diguanylate cyclase/phosphodiesterase with PAS/PAC sensor(S)</fullName>
    </submittedName>
</protein>
<dbReference type="PROSITE" id="PS50110">
    <property type="entry name" value="RESPONSE_REGULATORY"/>
    <property type="match status" value="1"/>
</dbReference>
<dbReference type="SUPFAM" id="SSF141868">
    <property type="entry name" value="EAL domain-like"/>
    <property type="match status" value="1"/>
</dbReference>
<dbReference type="EMBL" id="OW150024">
    <property type="protein sequence ID" value="CAH2032501.1"/>
    <property type="molecule type" value="Genomic_DNA"/>
</dbReference>
<dbReference type="Gene3D" id="3.20.20.450">
    <property type="entry name" value="EAL domain"/>
    <property type="match status" value="1"/>
</dbReference>
<dbReference type="InterPro" id="IPR035965">
    <property type="entry name" value="PAS-like_dom_sf"/>
</dbReference>
<dbReference type="PANTHER" id="PTHR44757:SF2">
    <property type="entry name" value="BIOFILM ARCHITECTURE MAINTENANCE PROTEIN MBAA"/>
    <property type="match status" value="1"/>
</dbReference>
<dbReference type="Pfam" id="PF00990">
    <property type="entry name" value="GGDEF"/>
    <property type="match status" value="1"/>
</dbReference>
<dbReference type="Pfam" id="PF00563">
    <property type="entry name" value="EAL"/>
    <property type="match status" value="1"/>
</dbReference>
<dbReference type="InterPro" id="IPR035919">
    <property type="entry name" value="EAL_sf"/>
</dbReference>
<organism evidence="7 8">
    <name type="scientific">Trichlorobacter ammonificans</name>
    <dbReference type="NCBI Taxonomy" id="2916410"/>
    <lineage>
        <taxon>Bacteria</taxon>
        <taxon>Pseudomonadati</taxon>
        <taxon>Thermodesulfobacteriota</taxon>
        <taxon>Desulfuromonadia</taxon>
        <taxon>Geobacterales</taxon>
        <taxon>Geobacteraceae</taxon>
        <taxon>Trichlorobacter</taxon>
    </lineage>
</organism>
<evidence type="ECO:0000313" key="8">
    <source>
        <dbReference type="Proteomes" id="UP001295463"/>
    </source>
</evidence>
<evidence type="ECO:0000313" key="7">
    <source>
        <dbReference type="EMBL" id="CAH2032501.1"/>
    </source>
</evidence>
<evidence type="ECO:0000259" key="3">
    <source>
        <dbReference type="PROSITE" id="PS50110"/>
    </source>
</evidence>
<evidence type="ECO:0000256" key="2">
    <source>
        <dbReference type="SAM" id="Coils"/>
    </source>
</evidence>
<dbReference type="Gene3D" id="3.30.70.270">
    <property type="match status" value="1"/>
</dbReference>
<feature type="domain" description="GGDEF" evidence="6">
    <location>
        <begin position="306"/>
        <end position="439"/>
    </location>
</feature>
<sequence>MTEAIRPEHTGTILVVEGNVPFGELIAGVLRSEGYRCETVVSGGCALTSLGSGSIALMVLDYTMPDMSVEDFVATMTTTGSRVPFIIMTGRDDSLLAVRMMKIGAGDFLIKDTTLLDRLPLAVSKTLQEAETARRLQRAMEALQQSEARLARVHRIARIGSWEWNITSNGFVFSNELYHLLGFDPAHHPPITLEWLYSRINPIDQPAIRKAFADAVAECRPLDVVYRIRTASDEELIVNSQGELIADDNGRPCRMIGSTLDITARIRAEEEIRNLSNYDHLTGLPNRNLLQDRLHQAIIHASRTQSVAGVLFLDLDRFKGINDSLGHRAGDLLLRQVAERLSACVRESDTLARLGGDEFVVVLTMVTGEEGISAAASKLLGVIAEPFIVEGHELYITASIGISVYPADGPDALTLMKHADLAMYRAKELDRNNFQFYSSDLNVRVMERMILESALRRALERQEFKLYYQPQVDVLSRSIVGFEALLRWYHPDLGLISPDKFVPLAEESGLIIAIGEWVLQTACRQTKAWHDAGLPPVRMAVNLSTRQFRPNLDQSIAAILLETGLEPCFLELEMTESILMRNVSENMALLRALTDMGCHLAIDDFGTGYSSLAYLKNFPLGRLKIDRSFVRDITSNPDDLAIAKIIIDMARTLRMQVTAEGVEAYEQLELLAGHGCAEMQGFLFSRPLPADKAQQLLRNGLTF</sequence>
<proteinExistence type="predicted"/>
<dbReference type="PROSITE" id="PS50113">
    <property type="entry name" value="PAC"/>
    <property type="match status" value="1"/>
</dbReference>
<dbReference type="InterPro" id="IPR052155">
    <property type="entry name" value="Biofilm_reg_signaling"/>
</dbReference>
<dbReference type="PANTHER" id="PTHR44757">
    <property type="entry name" value="DIGUANYLATE CYCLASE DGCP"/>
    <property type="match status" value="1"/>
</dbReference>
<dbReference type="Gene3D" id="3.30.450.20">
    <property type="entry name" value="PAS domain"/>
    <property type="match status" value="1"/>
</dbReference>
<dbReference type="SMART" id="SM00052">
    <property type="entry name" value="EAL"/>
    <property type="match status" value="1"/>
</dbReference>
<dbReference type="CDD" id="cd00156">
    <property type="entry name" value="REC"/>
    <property type="match status" value="1"/>
</dbReference>
<dbReference type="SUPFAM" id="SSF52172">
    <property type="entry name" value="CheY-like"/>
    <property type="match status" value="1"/>
</dbReference>
<dbReference type="InterPro" id="IPR001633">
    <property type="entry name" value="EAL_dom"/>
</dbReference>
<dbReference type="InterPro" id="IPR000700">
    <property type="entry name" value="PAS-assoc_C"/>
</dbReference>
<feature type="domain" description="PAC" evidence="4">
    <location>
        <begin position="222"/>
        <end position="274"/>
    </location>
</feature>
<dbReference type="InterPro" id="IPR043128">
    <property type="entry name" value="Rev_trsase/Diguanyl_cyclase"/>
</dbReference>
<gene>
    <name evidence="7" type="ORF">GEAMG1_2665</name>
</gene>
<dbReference type="InterPro" id="IPR000160">
    <property type="entry name" value="GGDEF_dom"/>
</dbReference>
<dbReference type="Gene3D" id="3.40.50.2300">
    <property type="match status" value="1"/>
</dbReference>
<reference evidence="7 8" key="1">
    <citation type="submission" date="2022-03" db="EMBL/GenBank/DDBJ databases">
        <authorList>
            <person name="Koch H."/>
        </authorList>
    </citation>
    <scope>NUCLEOTIDE SEQUENCE [LARGE SCALE GENOMIC DNA]</scope>
    <source>
        <strain evidence="7 8">G1</strain>
    </source>
</reference>
<dbReference type="InterPro" id="IPR001789">
    <property type="entry name" value="Sig_transdc_resp-reg_receiver"/>
</dbReference>
<dbReference type="Pfam" id="PF00072">
    <property type="entry name" value="Response_reg"/>
    <property type="match status" value="1"/>
</dbReference>
<dbReference type="PROSITE" id="PS50887">
    <property type="entry name" value="GGDEF"/>
    <property type="match status" value="1"/>
</dbReference>
<feature type="domain" description="EAL" evidence="5">
    <location>
        <begin position="448"/>
        <end position="701"/>
    </location>
</feature>
<dbReference type="CDD" id="cd01949">
    <property type="entry name" value="GGDEF"/>
    <property type="match status" value="1"/>
</dbReference>
<dbReference type="InterPro" id="IPR000014">
    <property type="entry name" value="PAS"/>
</dbReference>
<keyword evidence="8" id="KW-1185">Reference proteome</keyword>
<dbReference type="SMART" id="SM00267">
    <property type="entry name" value="GGDEF"/>
    <property type="match status" value="1"/>
</dbReference>
<feature type="domain" description="Response regulatory" evidence="3">
    <location>
        <begin position="12"/>
        <end position="126"/>
    </location>
</feature>
<dbReference type="NCBIfam" id="TIGR00254">
    <property type="entry name" value="GGDEF"/>
    <property type="match status" value="1"/>
</dbReference>
<dbReference type="Gene3D" id="2.10.70.100">
    <property type="match status" value="1"/>
</dbReference>
<dbReference type="CDD" id="cd01948">
    <property type="entry name" value="EAL"/>
    <property type="match status" value="1"/>
</dbReference>
<keyword evidence="2" id="KW-0175">Coiled coil</keyword>
<dbReference type="RefSeq" id="WP_305733248.1">
    <property type="nucleotide sequence ID" value="NZ_OW150024.1"/>
</dbReference>
<evidence type="ECO:0000256" key="1">
    <source>
        <dbReference type="PROSITE-ProRule" id="PRU00169"/>
    </source>
</evidence>
<dbReference type="SUPFAM" id="SSF55073">
    <property type="entry name" value="Nucleotide cyclase"/>
    <property type="match status" value="1"/>
</dbReference>
<accession>A0ABM9DBC8</accession>
<feature type="coiled-coil region" evidence="2">
    <location>
        <begin position="129"/>
        <end position="156"/>
    </location>
</feature>
<dbReference type="InterPro" id="IPR029787">
    <property type="entry name" value="Nucleotide_cyclase"/>
</dbReference>
<feature type="modified residue" description="4-aspartylphosphate" evidence="1">
    <location>
        <position position="61"/>
    </location>
</feature>
<name>A0ABM9DBC8_9BACT</name>
<dbReference type="Pfam" id="PF08447">
    <property type="entry name" value="PAS_3"/>
    <property type="match status" value="1"/>
</dbReference>
<evidence type="ECO:0000259" key="5">
    <source>
        <dbReference type="PROSITE" id="PS50883"/>
    </source>
</evidence>
<dbReference type="InterPro" id="IPR013655">
    <property type="entry name" value="PAS_fold_3"/>
</dbReference>
<evidence type="ECO:0000259" key="6">
    <source>
        <dbReference type="PROSITE" id="PS50887"/>
    </source>
</evidence>
<dbReference type="CDD" id="cd00130">
    <property type="entry name" value="PAS"/>
    <property type="match status" value="1"/>
</dbReference>
<dbReference type="InterPro" id="IPR011006">
    <property type="entry name" value="CheY-like_superfamily"/>
</dbReference>
<keyword evidence="1" id="KW-0597">Phosphoprotein</keyword>
<dbReference type="SUPFAM" id="SSF55785">
    <property type="entry name" value="PYP-like sensor domain (PAS domain)"/>
    <property type="match status" value="1"/>
</dbReference>